<dbReference type="AlphaFoldDB" id="A0AA36MNI7"/>
<organism evidence="2 3">
    <name type="scientific">Effrenium voratum</name>
    <dbReference type="NCBI Taxonomy" id="2562239"/>
    <lineage>
        <taxon>Eukaryota</taxon>
        <taxon>Sar</taxon>
        <taxon>Alveolata</taxon>
        <taxon>Dinophyceae</taxon>
        <taxon>Suessiales</taxon>
        <taxon>Symbiodiniaceae</taxon>
        <taxon>Effrenium</taxon>
    </lineage>
</organism>
<protein>
    <recommendedName>
        <fullName evidence="1">DUF4116 domain-containing protein</fullName>
    </recommendedName>
</protein>
<dbReference type="Proteomes" id="UP001178507">
    <property type="component" value="Unassembled WGS sequence"/>
</dbReference>
<dbReference type="EMBL" id="CAUJNA010000236">
    <property type="protein sequence ID" value="CAJ1374173.1"/>
    <property type="molecule type" value="Genomic_DNA"/>
</dbReference>
<sequence>MTYEVRVMSMASNSLCAVAAESEWQGRDLKDAISTSTKVPVRKMKLLFGTTLIRATDKLANIFGESMEVEVLLVRQEVDFDYWLDEISRDYRRLRKAPEEIRADQQVVLAAIEQDAEAIKFASESIKANRECALEALKKNWRLYSFLDLNLWEDRDVVMLFVPHVPSVYAKLSSEMKSDRGPGASSVAFV</sequence>
<accession>A0AA36MNI7</accession>
<dbReference type="InterPro" id="IPR025197">
    <property type="entry name" value="DUF4116"/>
</dbReference>
<proteinExistence type="predicted"/>
<reference evidence="2" key="1">
    <citation type="submission" date="2023-08" db="EMBL/GenBank/DDBJ databases">
        <authorList>
            <person name="Chen Y."/>
            <person name="Shah S."/>
            <person name="Dougan E. K."/>
            <person name="Thang M."/>
            <person name="Chan C."/>
        </authorList>
    </citation>
    <scope>NUCLEOTIDE SEQUENCE</scope>
</reference>
<name>A0AA36MNI7_9DINO</name>
<evidence type="ECO:0000313" key="2">
    <source>
        <dbReference type="EMBL" id="CAJ1374173.1"/>
    </source>
</evidence>
<dbReference type="Pfam" id="PF13475">
    <property type="entry name" value="DUF4116"/>
    <property type="match status" value="1"/>
</dbReference>
<evidence type="ECO:0000259" key="1">
    <source>
        <dbReference type="Pfam" id="PF13475"/>
    </source>
</evidence>
<comment type="caution">
    <text evidence="2">The sequence shown here is derived from an EMBL/GenBank/DDBJ whole genome shotgun (WGS) entry which is preliminary data.</text>
</comment>
<gene>
    <name evidence="2" type="ORF">EVOR1521_LOCUS3796</name>
</gene>
<feature type="domain" description="DUF4116" evidence="1">
    <location>
        <begin position="104"/>
        <end position="151"/>
    </location>
</feature>
<keyword evidence="3" id="KW-1185">Reference proteome</keyword>
<evidence type="ECO:0000313" key="3">
    <source>
        <dbReference type="Proteomes" id="UP001178507"/>
    </source>
</evidence>